<evidence type="ECO:0000313" key="2">
    <source>
        <dbReference type="EMBL" id="MRN55801.1"/>
    </source>
</evidence>
<comment type="caution">
    <text evidence="2">The sequence shown here is derived from an EMBL/GenBank/DDBJ whole genome shotgun (WGS) entry which is preliminary data.</text>
</comment>
<dbReference type="AlphaFoldDB" id="A0A7X2H995"/>
<gene>
    <name evidence="2" type="ORF">GJB61_22725</name>
</gene>
<protein>
    <submittedName>
        <fullName evidence="2">Uncharacterized protein</fullName>
    </submittedName>
</protein>
<dbReference type="Proteomes" id="UP000463051">
    <property type="component" value="Unassembled WGS sequence"/>
</dbReference>
<sequence length="276" mass="29630">MSVSINNYYNKNYYYDNSNNGGTSSTTSTQSSGTNKSKNVSGTDSIDFSQVALQYFSSNKTDDSSEDYSTDTYAPIKKHSAPPLTTDRMKSLLTEIQTNVSSADSEEDTSSSTDSTLATLQDLLSDIDLSTANEDEISSLFQNIQSVPFSLAYADSPSASETQGASGIPSMLQSMQSIAPPFMWGVEDSADTEDSSATSLDTGLTTDDIQSILTKLQSQLNSVNVADDSTKNASNPLDVVKNMLSNVNISSASDDDLSTLFDRVLKTFDQVPQTVN</sequence>
<organism evidence="2 3">
    <name type="scientific">Paenibacillus monticola</name>
    <dbReference type="NCBI Taxonomy" id="2666075"/>
    <lineage>
        <taxon>Bacteria</taxon>
        <taxon>Bacillati</taxon>
        <taxon>Bacillota</taxon>
        <taxon>Bacilli</taxon>
        <taxon>Bacillales</taxon>
        <taxon>Paenibacillaceae</taxon>
        <taxon>Paenibacillus</taxon>
    </lineage>
</organism>
<dbReference type="EMBL" id="WJXB01000010">
    <property type="protein sequence ID" value="MRN55801.1"/>
    <property type="molecule type" value="Genomic_DNA"/>
</dbReference>
<feature type="region of interest" description="Disordered" evidence="1">
    <location>
        <begin position="14"/>
        <end position="43"/>
    </location>
</feature>
<proteinExistence type="predicted"/>
<keyword evidence="3" id="KW-1185">Reference proteome</keyword>
<name>A0A7X2H995_9BACL</name>
<evidence type="ECO:0000256" key="1">
    <source>
        <dbReference type="SAM" id="MobiDB-lite"/>
    </source>
</evidence>
<reference evidence="2 3" key="1">
    <citation type="submission" date="2019-11" db="EMBL/GenBank/DDBJ databases">
        <title>Paenibacillus monticola sp. nov., a novel PGPR strain isolated from mountain sample in China.</title>
        <authorList>
            <person name="Zhao Q."/>
            <person name="Li H.-P."/>
            <person name="Zhang J.-L."/>
        </authorList>
    </citation>
    <scope>NUCLEOTIDE SEQUENCE [LARGE SCALE GENOMIC DNA]</scope>
    <source>
        <strain evidence="2 3">LC-T2</strain>
    </source>
</reference>
<accession>A0A7X2H995</accession>
<feature type="compositionally biased region" description="Low complexity" evidence="1">
    <location>
        <begin position="14"/>
        <end position="39"/>
    </location>
</feature>
<dbReference type="RefSeq" id="WP_154121292.1">
    <property type="nucleotide sequence ID" value="NZ_WJXB01000010.1"/>
</dbReference>
<feature type="region of interest" description="Disordered" evidence="1">
    <location>
        <begin position="60"/>
        <end position="84"/>
    </location>
</feature>
<evidence type="ECO:0000313" key="3">
    <source>
        <dbReference type="Proteomes" id="UP000463051"/>
    </source>
</evidence>